<proteinExistence type="inferred from homology"/>
<dbReference type="Gene3D" id="3.30.70.1170">
    <property type="entry name" value="Sun protein, domain 3"/>
    <property type="match status" value="1"/>
</dbReference>
<dbReference type="NCBIfam" id="TIGR00563">
    <property type="entry name" value="rsmB"/>
    <property type="match status" value="1"/>
</dbReference>
<dbReference type="GO" id="GO:0006355">
    <property type="term" value="P:regulation of DNA-templated transcription"/>
    <property type="evidence" value="ECO:0007669"/>
    <property type="project" value="InterPro"/>
</dbReference>
<dbReference type="EMBL" id="CYHF01000018">
    <property type="protein sequence ID" value="CUB00871.1"/>
    <property type="molecule type" value="Genomic_DNA"/>
</dbReference>
<dbReference type="PRINTS" id="PR02008">
    <property type="entry name" value="RCMTFAMILY"/>
</dbReference>
<evidence type="ECO:0000256" key="11">
    <source>
        <dbReference type="ARBA" id="ARBA00030399"/>
    </source>
</evidence>
<dbReference type="FunFam" id="3.40.50.150:FF:000022">
    <property type="entry name" value="Ribosomal RNA small subunit methyltransferase B"/>
    <property type="match status" value="1"/>
</dbReference>
<dbReference type="NCBIfam" id="NF008149">
    <property type="entry name" value="PRK10901.1"/>
    <property type="match status" value="1"/>
</dbReference>
<feature type="binding site" evidence="14">
    <location>
        <position position="357"/>
    </location>
    <ligand>
        <name>S-adenosyl-L-methionine</name>
        <dbReference type="ChEBI" id="CHEBI:59789"/>
    </ligand>
</feature>
<keyword evidence="9 14" id="KW-0949">S-adenosyl-L-methionine</keyword>
<evidence type="ECO:0000256" key="7">
    <source>
        <dbReference type="ARBA" id="ARBA00022603"/>
    </source>
</evidence>
<feature type="domain" description="SAM-dependent MTase RsmB/NOP-type" evidence="16">
    <location>
        <begin position="198"/>
        <end position="473"/>
    </location>
</feature>
<keyword evidence="7 14" id="KW-0489">Methyltransferase</keyword>
<dbReference type="PROSITE" id="PS01153">
    <property type="entry name" value="NOL1_NOP2_SUN"/>
    <property type="match status" value="1"/>
</dbReference>
<dbReference type="EC" id="2.1.1.176" evidence="4"/>
<dbReference type="PANTHER" id="PTHR22807:SF61">
    <property type="entry name" value="NOL1_NOP2_SUN FAMILY PROTEIN _ ANTITERMINATION NUSB DOMAIN-CONTAINING PROTEIN"/>
    <property type="match status" value="1"/>
</dbReference>
<feature type="active site" description="Nucleophile" evidence="14">
    <location>
        <position position="410"/>
    </location>
</feature>
<protein>
    <recommendedName>
        <fullName evidence="4">16S rRNA (cytosine(967)-C(5))-methyltransferase</fullName>
        <ecNumber evidence="4">2.1.1.176</ecNumber>
    </recommendedName>
    <alternativeName>
        <fullName evidence="11">16S rRNA m5C967 methyltransferase</fullName>
    </alternativeName>
    <alternativeName>
        <fullName evidence="12">rRNA (cytosine-C(5)-)-methyltransferase RsmB</fullName>
    </alternativeName>
</protein>
<dbReference type="InterPro" id="IPR023267">
    <property type="entry name" value="RCMT"/>
</dbReference>
<dbReference type="InterPro" id="IPR049560">
    <property type="entry name" value="MeTrfase_RsmB-F_NOP2_cat"/>
</dbReference>
<dbReference type="InterPro" id="IPR054728">
    <property type="entry name" value="RsmB-like_ferredoxin"/>
</dbReference>
<evidence type="ECO:0000256" key="2">
    <source>
        <dbReference type="ARBA" id="ARBA00004496"/>
    </source>
</evidence>
<evidence type="ECO:0000256" key="9">
    <source>
        <dbReference type="ARBA" id="ARBA00022691"/>
    </source>
</evidence>
<name>A0A0K6ICN4_9BURK</name>
<evidence type="ECO:0000256" key="6">
    <source>
        <dbReference type="ARBA" id="ARBA00022552"/>
    </source>
</evidence>
<organism evidence="17 18">
    <name type="scientific">Thiomonas bhubaneswarensis</name>
    <dbReference type="NCBI Taxonomy" id="339866"/>
    <lineage>
        <taxon>Bacteria</taxon>
        <taxon>Pseudomonadati</taxon>
        <taxon>Pseudomonadota</taxon>
        <taxon>Betaproteobacteria</taxon>
        <taxon>Burkholderiales</taxon>
        <taxon>Thiomonas</taxon>
    </lineage>
</organism>
<dbReference type="OrthoDB" id="9810297at2"/>
<evidence type="ECO:0000256" key="1">
    <source>
        <dbReference type="ARBA" id="ARBA00002724"/>
    </source>
</evidence>
<comment type="similarity">
    <text evidence="3 14">Belongs to the class I-like SAM-binding methyltransferase superfamily. RsmB/NOP family.</text>
</comment>
<dbReference type="Gene3D" id="3.40.50.150">
    <property type="entry name" value="Vaccinia Virus protein VP39"/>
    <property type="match status" value="1"/>
</dbReference>
<evidence type="ECO:0000313" key="17">
    <source>
        <dbReference type="EMBL" id="CUB00871.1"/>
    </source>
</evidence>
<dbReference type="SUPFAM" id="SSF48013">
    <property type="entry name" value="NusB-like"/>
    <property type="match status" value="1"/>
</dbReference>
<evidence type="ECO:0000256" key="3">
    <source>
        <dbReference type="ARBA" id="ARBA00007494"/>
    </source>
</evidence>
<comment type="catalytic activity">
    <reaction evidence="13">
        <text>cytidine(967) in 16S rRNA + S-adenosyl-L-methionine = 5-methylcytidine(967) in 16S rRNA + S-adenosyl-L-homocysteine + H(+)</text>
        <dbReference type="Rhea" id="RHEA:42748"/>
        <dbReference type="Rhea" id="RHEA-COMP:10219"/>
        <dbReference type="Rhea" id="RHEA-COMP:10220"/>
        <dbReference type="ChEBI" id="CHEBI:15378"/>
        <dbReference type="ChEBI" id="CHEBI:57856"/>
        <dbReference type="ChEBI" id="CHEBI:59789"/>
        <dbReference type="ChEBI" id="CHEBI:74483"/>
        <dbReference type="ChEBI" id="CHEBI:82748"/>
        <dbReference type="EC" id="2.1.1.176"/>
    </reaction>
</comment>
<gene>
    <name evidence="17" type="ORF">Ga0061069_11828</name>
</gene>
<feature type="region of interest" description="Disordered" evidence="15">
    <location>
        <begin position="435"/>
        <end position="459"/>
    </location>
</feature>
<dbReference type="Pfam" id="PF01189">
    <property type="entry name" value="Methyltr_RsmB-F"/>
    <property type="match status" value="1"/>
</dbReference>
<feature type="binding site" evidence="14">
    <location>
        <position position="312"/>
    </location>
    <ligand>
        <name>S-adenosyl-L-methionine</name>
        <dbReference type="ChEBI" id="CHEBI:59789"/>
    </ligand>
</feature>
<dbReference type="AlphaFoldDB" id="A0A0K6ICN4"/>
<comment type="subcellular location">
    <subcellularLocation>
        <location evidence="2">Cytoplasm</location>
    </subcellularLocation>
</comment>
<evidence type="ECO:0000313" key="18">
    <source>
        <dbReference type="Proteomes" id="UP000183649"/>
    </source>
</evidence>
<evidence type="ECO:0000256" key="8">
    <source>
        <dbReference type="ARBA" id="ARBA00022679"/>
    </source>
</evidence>
<evidence type="ECO:0000256" key="4">
    <source>
        <dbReference type="ARBA" id="ARBA00012140"/>
    </source>
</evidence>
<dbReference type="Gene3D" id="1.10.940.10">
    <property type="entry name" value="NusB-like"/>
    <property type="match status" value="1"/>
</dbReference>
<dbReference type="InterPro" id="IPR029063">
    <property type="entry name" value="SAM-dependent_MTases_sf"/>
</dbReference>
<keyword evidence="6" id="KW-0698">rRNA processing</keyword>
<feature type="binding site" evidence="14">
    <location>
        <begin position="290"/>
        <end position="296"/>
    </location>
    <ligand>
        <name>S-adenosyl-L-methionine</name>
        <dbReference type="ChEBI" id="CHEBI:59789"/>
    </ligand>
</feature>
<keyword evidence="5" id="KW-0963">Cytoplasm</keyword>
<comment type="function">
    <text evidence="1">Specifically methylates the cytosine at position 967 (m5C967) of 16S rRNA.</text>
</comment>
<accession>A0A0K6ICN4</accession>
<dbReference type="SUPFAM" id="SSF53335">
    <property type="entry name" value="S-adenosyl-L-methionine-dependent methyltransferases"/>
    <property type="match status" value="1"/>
</dbReference>
<dbReference type="Proteomes" id="UP000183649">
    <property type="component" value="Unassembled WGS sequence"/>
</dbReference>
<dbReference type="GO" id="GO:0008649">
    <property type="term" value="F:rRNA methyltransferase activity"/>
    <property type="evidence" value="ECO:0007669"/>
    <property type="project" value="InterPro"/>
</dbReference>
<dbReference type="Pfam" id="PF22458">
    <property type="entry name" value="RsmF-B_ferredox"/>
    <property type="match status" value="1"/>
</dbReference>
<dbReference type="PANTHER" id="PTHR22807">
    <property type="entry name" value="NOP2 YEAST -RELATED NOL1/NOP2/FMU SUN DOMAIN-CONTAINING"/>
    <property type="match status" value="1"/>
</dbReference>
<dbReference type="InterPro" id="IPR004573">
    <property type="entry name" value="rRNA_ssu_MeTfrase_B"/>
</dbReference>
<evidence type="ECO:0000256" key="12">
    <source>
        <dbReference type="ARBA" id="ARBA00031088"/>
    </source>
</evidence>
<keyword evidence="18" id="KW-1185">Reference proteome</keyword>
<feature type="binding site" evidence="14">
    <location>
        <position position="338"/>
    </location>
    <ligand>
        <name>S-adenosyl-L-methionine</name>
        <dbReference type="ChEBI" id="CHEBI:59789"/>
    </ligand>
</feature>
<dbReference type="STRING" id="339866.GCA_001418255_03067"/>
<dbReference type="InterPro" id="IPR001678">
    <property type="entry name" value="MeTrfase_RsmB-F_NOP2_dom"/>
</dbReference>
<dbReference type="InterPro" id="IPR035926">
    <property type="entry name" value="NusB-like_sf"/>
</dbReference>
<sequence>MRALASLEAGCGSIDNAPVTSPSSSTDPKPLHRPLWRDLLACAQLIGAVQSGASLATALPQAAARGGWDAAQRGAAQALSFAVLRHLGTARAILAELQPRGVQPPLLRDVLLTGLVLLLPDTTLRYAAHTVVNQTVEACKRKPALRHAQGFANALMRRFTARANTAPPAKQTTEALWNHPTWWVEALQTAYPDDWQRMLAVAQRQPSMTLRVNTRHITRDAYQAALQEQGLIGTAPDVAALDQAIVLSQAVAVERLPGFDAGWVSVQDAAAQYAAGLLDVQPGQRVLDACAAPGGKTAHLLERCDCDVLALDKDAQRLQRVEDTLRRLGLHARTLAADASNPSAWWDGQRFDRILLDAPCSASGIARRHPDIRWLRRAADIPALAATQTALLDALWPLLQPGGKLLYVTCSVFPQEGKEQAQAFLARHADAIGSPAPGQLLPQEPDPDPQVRQASGAAAHSQDGFFYALFTKAS</sequence>
<keyword evidence="8 14" id="KW-0808">Transferase</keyword>
<keyword evidence="10 14" id="KW-0694">RNA-binding</keyword>
<evidence type="ECO:0000256" key="10">
    <source>
        <dbReference type="ARBA" id="ARBA00022884"/>
    </source>
</evidence>
<dbReference type="GO" id="GO:0005737">
    <property type="term" value="C:cytoplasm"/>
    <property type="evidence" value="ECO:0007669"/>
    <property type="project" value="UniProtKB-SubCell"/>
</dbReference>
<evidence type="ECO:0000256" key="13">
    <source>
        <dbReference type="ARBA" id="ARBA00047283"/>
    </source>
</evidence>
<reference evidence="18" key="1">
    <citation type="submission" date="2015-08" db="EMBL/GenBank/DDBJ databases">
        <authorList>
            <person name="Varghese N."/>
        </authorList>
    </citation>
    <scope>NUCLEOTIDE SEQUENCE [LARGE SCALE GENOMIC DNA]</scope>
    <source>
        <strain evidence="18">DSM 18181</strain>
    </source>
</reference>
<dbReference type="Gene3D" id="1.10.287.730">
    <property type="entry name" value="Helix hairpin bin"/>
    <property type="match status" value="1"/>
</dbReference>
<dbReference type="PROSITE" id="PS51686">
    <property type="entry name" value="SAM_MT_RSMB_NOP"/>
    <property type="match status" value="1"/>
</dbReference>
<evidence type="ECO:0000256" key="14">
    <source>
        <dbReference type="PROSITE-ProRule" id="PRU01023"/>
    </source>
</evidence>
<evidence type="ECO:0000256" key="15">
    <source>
        <dbReference type="SAM" id="MobiDB-lite"/>
    </source>
</evidence>
<dbReference type="GO" id="GO:0003723">
    <property type="term" value="F:RNA binding"/>
    <property type="evidence" value="ECO:0007669"/>
    <property type="project" value="UniProtKB-UniRule"/>
</dbReference>
<evidence type="ECO:0000256" key="5">
    <source>
        <dbReference type="ARBA" id="ARBA00022490"/>
    </source>
</evidence>
<dbReference type="InterPro" id="IPR006027">
    <property type="entry name" value="NusB_RsmB_TIM44"/>
</dbReference>
<evidence type="ECO:0000259" key="16">
    <source>
        <dbReference type="PROSITE" id="PS51686"/>
    </source>
</evidence>
<dbReference type="InterPro" id="IPR018314">
    <property type="entry name" value="RsmB/NOL1/NOP2-like_CS"/>
</dbReference>
<dbReference type="Pfam" id="PF01029">
    <property type="entry name" value="NusB"/>
    <property type="match status" value="1"/>
</dbReference>
<dbReference type="CDD" id="cd02440">
    <property type="entry name" value="AdoMet_MTases"/>
    <property type="match status" value="1"/>
</dbReference>